<organism evidence="1 2">
    <name type="scientific">Nonomuraea fuscirosea</name>
    <dbReference type="NCBI Taxonomy" id="1291556"/>
    <lineage>
        <taxon>Bacteria</taxon>
        <taxon>Bacillati</taxon>
        <taxon>Actinomycetota</taxon>
        <taxon>Actinomycetes</taxon>
        <taxon>Streptosporangiales</taxon>
        <taxon>Streptosporangiaceae</taxon>
        <taxon>Nonomuraea</taxon>
    </lineage>
</organism>
<reference evidence="1 2" key="1">
    <citation type="submission" date="2018-03" db="EMBL/GenBank/DDBJ databases">
        <title>Genomic Encyclopedia of Type Strains, Phase III (KMG-III): the genomes of soil and plant-associated and newly described type strains.</title>
        <authorList>
            <person name="Whitman W."/>
        </authorList>
    </citation>
    <scope>NUCLEOTIDE SEQUENCE [LARGE SCALE GENOMIC DNA]</scope>
    <source>
        <strain evidence="1 2">CGMCC 4.7104</strain>
    </source>
</reference>
<dbReference type="AlphaFoldDB" id="A0A2T0ML85"/>
<dbReference type="EMBL" id="PVNG01000023">
    <property type="protein sequence ID" value="PRX58436.1"/>
    <property type="molecule type" value="Genomic_DNA"/>
</dbReference>
<proteinExistence type="predicted"/>
<dbReference type="Proteomes" id="UP000238312">
    <property type="component" value="Unassembled WGS sequence"/>
</dbReference>
<evidence type="ECO:0000313" key="1">
    <source>
        <dbReference type="EMBL" id="PRX58436.1"/>
    </source>
</evidence>
<protein>
    <submittedName>
        <fullName evidence="1">Uncharacterized protein</fullName>
    </submittedName>
</protein>
<sequence length="94" mass="9946">MEAARSFESSVVAGPGGVMTEEAGVITGEVTVRTEVSGDRVTVRVQYLDADEWYQIDGSPLRPASGPGQDLHDQIVQAVRHGLPDGLAALRPTT</sequence>
<accession>A0A2T0ML85</accession>
<evidence type="ECO:0000313" key="2">
    <source>
        <dbReference type="Proteomes" id="UP000238312"/>
    </source>
</evidence>
<dbReference type="OrthoDB" id="2895671at2"/>
<gene>
    <name evidence="1" type="ORF">B0I32_123160</name>
</gene>
<name>A0A2T0ML85_9ACTN</name>
<keyword evidence="2" id="KW-1185">Reference proteome</keyword>
<dbReference type="RefSeq" id="WP_106249419.1">
    <property type="nucleotide sequence ID" value="NZ_JBFAIB010000019.1"/>
</dbReference>
<comment type="caution">
    <text evidence="1">The sequence shown here is derived from an EMBL/GenBank/DDBJ whole genome shotgun (WGS) entry which is preliminary data.</text>
</comment>